<name>M2Y6H8_9PROT</name>
<sequence>MKARHFLSLLLAGMLLAAPLAAWAAEALEVPLGGAMLLPLRGAARSVVVGNPAIADVTVDGPRAITVFGKAPGGTTLAVLDAGGGVLVERQVVVLAGGANSVTLRYGTGKTWVPGGATAIVDCGANACAPANVLSGESPYKAKAGAAAAPASAAPQVPPQ</sequence>
<dbReference type="OrthoDB" id="9815749at2"/>
<dbReference type="Pfam" id="PF13629">
    <property type="entry name" value="T2SS-T3SS_pil_N"/>
    <property type="match status" value="1"/>
</dbReference>
<accession>M2Y6H8</accession>
<dbReference type="RefSeq" id="WP_008619955.1">
    <property type="nucleotide sequence ID" value="NZ_AONQ01000056.1"/>
</dbReference>
<organism evidence="3 4">
    <name type="scientific">Paramagnetospirillum caucaseum</name>
    <dbReference type="NCBI Taxonomy" id="1244869"/>
    <lineage>
        <taxon>Bacteria</taxon>
        <taxon>Pseudomonadati</taxon>
        <taxon>Pseudomonadota</taxon>
        <taxon>Alphaproteobacteria</taxon>
        <taxon>Rhodospirillales</taxon>
        <taxon>Magnetospirillaceae</taxon>
        <taxon>Paramagnetospirillum</taxon>
    </lineage>
</organism>
<gene>
    <name evidence="3" type="ORF">H261_17218</name>
</gene>
<keyword evidence="4" id="KW-1185">Reference proteome</keyword>
<dbReference type="Proteomes" id="UP000011744">
    <property type="component" value="Unassembled WGS sequence"/>
</dbReference>
<evidence type="ECO:0000256" key="1">
    <source>
        <dbReference type="SAM" id="SignalP"/>
    </source>
</evidence>
<evidence type="ECO:0000313" key="3">
    <source>
        <dbReference type="EMBL" id="EME68661.1"/>
    </source>
</evidence>
<dbReference type="EMBL" id="AONQ01000056">
    <property type="protein sequence ID" value="EME68661.1"/>
    <property type="molecule type" value="Genomic_DNA"/>
</dbReference>
<evidence type="ECO:0000259" key="2">
    <source>
        <dbReference type="Pfam" id="PF13629"/>
    </source>
</evidence>
<dbReference type="STRING" id="1244869.H261_17218"/>
<reference evidence="3 4" key="1">
    <citation type="journal article" date="2014" name="Genome Announc.">
        <title>Draft Genome Sequence of Magnetospirillum sp. Strain SO-1, a Freshwater Magnetotactic Bacterium Isolated from the Ol'khovka River, Russia.</title>
        <authorList>
            <person name="Grouzdev D.S."/>
            <person name="Dziuba M.V."/>
            <person name="Sukhacheva M.S."/>
            <person name="Mardanov A.V."/>
            <person name="Beletskiy A.V."/>
            <person name="Kuznetsov B.B."/>
            <person name="Skryabin K.G."/>
        </authorList>
    </citation>
    <scope>NUCLEOTIDE SEQUENCE [LARGE SCALE GENOMIC DNA]</scope>
    <source>
        <strain evidence="3 4">SO-1</strain>
    </source>
</reference>
<protein>
    <recommendedName>
        <fullName evidence="2">Pilus formation protein N-terminal domain-containing protein</fullName>
    </recommendedName>
</protein>
<proteinExistence type="predicted"/>
<dbReference type="InterPro" id="IPR032789">
    <property type="entry name" value="T2SS-T3SS_pil_N"/>
</dbReference>
<dbReference type="eggNOG" id="COG4964">
    <property type="taxonomic scope" value="Bacteria"/>
</dbReference>
<dbReference type="AlphaFoldDB" id="M2Y6H8"/>
<keyword evidence="1" id="KW-0732">Signal</keyword>
<comment type="caution">
    <text evidence="3">The sequence shown here is derived from an EMBL/GenBank/DDBJ whole genome shotgun (WGS) entry which is preliminary data.</text>
</comment>
<feature type="chain" id="PRO_5004029964" description="Pilus formation protein N-terminal domain-containing protein" evidence="1">
    <location>
        <begin position="25"/>
        <end position="160"/>
    </location>
</feature>
<feature type="domain" description="Pilus formation protein N-terminal" evidence="2">
    <location>
        <begin position="25"/>
        <end position="94"/>
    </location>
</feature>
<dbReference type="PATRIC" id="fig|1244869.3.peg.3453"/>
<feature type="signal peptide" evidence="1">
    <location>
        <begin position="1"/>
        <end position="24"/>
    </location>
</feature>
<evidence type="ECO:0000313" key="4">
    <source>
        <dbReference type="Proteomes" id="UP000011744"/>
    </source>
</evidence>